<evidence type="ECO:0000313" key="4">
    <source>
        <dbReference type="Proteomes" id="UP000663844"/>
    </source>
</evidence>
<evidence type="ECO:0000313" key="2">
    <source>
        <dbReference type="EMBL" id="CAF1151131.1"/>
    </source>
</evidence>
<sequence>MRSQLVIVLLVGLAASAYALDLSHAHKRSIEAEANARGFFTDFYTQVIHPPMNHIATNMALLAAQVLAGFSQTGIPLPSQGRILHPSAVQVQAGLDGLWQNTVRPLLKNVLSKYSVVIAQLFSTISTGRNDLTEVEMRGFFDTLADGLLSSLQLVWSNVLQKPTEQALSTAALLGAQVLAGAGVNGVSLDSLFGKRDLTEAEMRGFWSDFGNTLLGVFQKPLEDALSTTALLGAQVLAGAGVNGVSLDSLFGKRDLTEAEMRGFFDDLLSTLLAVVQKPLEDALSTTALLGAQVLAGAGVNGVSLDSLFGKRDMTEAEMRGFFDDLLSTLLAVVQKPLEDALSTTALLGAQVLAGAGVNGVSLDSLFGKRDMTEAEMRGFWEDFANTLLAVVQKPVEQALSSAALLGAQVLAGAGVNGVSLDSLFGKRDMTEAEMRGFWEDFANTLLAVVQKPVEQALSSAALLGAQVLAGAGVNGVSLDSLFGKRDLSEAEMRGFFDALGDAFTSVFANVLQKPLENALSTAALLGAQMLAGAGVNGVSLDSLFGKRSAEARGPVIDGLLSHATGLYHQEVKPMMETAINNAMLSLAGVLANFSSNLGRR</sequence>
<evidence type="ECO:0000313" key="3">
    <source>
        <dbReference type="EMBL" id="CAF3846844.1"/>
    </source>
</evidence>
<dbReference type="EMBL" id="CAJOAZ010001707">
    <property type="protein sequence ID" value="CAF3846844.1"/>
    <property type="molecule type" value="Genomic_DNA"/>
</dbReference>
<gene>
    <name evidence="2" type="ORF">JYZ213_LOCUS24109</name>
    <name evidence="3" type="ORF">OXD698_LOCUS21035</name>
</gene>
<dbReference type="Proteomes" id="UP000663845">
    <property type="component" value="Unassembled WGS sequence"/>
</dbReference>
<dbReference type="EMBL" id="CAJNOG010000292">
    <property type="protein sequence ID" value="CAF1151131.1"/>
    <property type="molecule type" value="Genomic_DNA"/>
</dbReference>
<dbReference type="AlphaFoldDB" id="A0A819E9A1"/>
<feature type="signal peptide" evidence="1">
    <location>
        <begin position="1"/>
        <end position="19"/>
    </location>
</feature>
<accession>A0A819E9A1</accession>
<dbReference type="Proteomes" id="UP000663844">
    <property type="component" value="Unassembled WGS sequence"/>
</dbReference>
<organism evidence="3 4">
    <name type="scientific">Adineta steineri</name>
    <dbReference type="NCBI Taxonomy" id="433720"/>
    <lineage>
        <taxon>Eukaryota</taxon>
        <taxon>Metazoa</taxon>
        <taxon>Spiralia</taxon>
        <taxon>Gnathifera</taxon>
        <taxon>Rotifera</taxon>
        <taxon>Eurotatoria</taxon>
        <taxon>Bdelloidea</taxon>
        <taxon>Adinetida</taxon>
        <taxon>Adinetidae</taxon>
        <taxon>Adineta</taxon>
    </lineage>
</organism>
<reference evidence="3" key="1">
    <citation type="submission" date="2021-02" db="EMBL/GenBank/DDBJ databases">
        <authorList>
            <person name="Nowell W R."/>
        </authorList>
    </citation>
    <scope>NUCLEOTIDE SEQUENCE</scope>
</reference>
<evidence type="ECO:0000256" key="1">
    <source>
        <dbReference type="SAM" id="SignalP"/>
    </source>
</evidence>
<feature type="chain" id="PRO_5036415404" evidence="1">
    <location>
        <begin position="20"/>
        <end position="601"/>
    </location>
</feature>
<keyword evidence="1" id="KW-0732">Signal</keyword>
<protein>
    <submittedName>
        <fullName evidence="3">Uncharacterized protein</fullName>
    </submittedName>
</protein>
<comment type="caution">
    <text evidence="3">The sequence shown here is derived from an EMBL/GenBank/DDBJ whole genome shotgun (WGS) entry which is preliminary data.</text>
</comment>
<proteinExistence type="predicted"/>
<name>A0A819E9A1_9BILA</name>